<protein>
    <submittedName>
        <fullName evidence="1">Uncharacterized protein</fullName>
    </submittedName>
</protein>
<comment type="caution">
    <text evidence="1">The sequence shown here is derived from an EMBL/GenBank/DDBJ whole genome shotgun (WGS) entry which is preliminary data.</text>
</comment>
<reference evidence="2" key="2">
    <citation type="submission" date="2019-10" db="EMBL/GenBank/DDBJ databases">
        <title>A de novo genome assembly of a pear dwarfing rootstock.</title>
        <authorList>
            <person name="Wang F."/>
            <person name="Wang J."/>
            <person name="Li S."/>
            <person name="Zhang Y."/>
            <person name="Fang M."/>
            <person name="Ma L."/>
            <person name="Zhao Y."/>
            <person name="Jiang S."/>
        </authorList>
    </citation>
    <scope>NUCLEOTIDE SEQUENCE [LARGE SCALE GENOMIC DNA]</scope>
</reference>
<reference evidence="1 2" key="3">
    <citation type="submission" date="2019-11" db="EMBL/GenBank/DDBJ databases">
        <title>A de novo genome assembly of a pear dwarfing rootstock.</title>
        <authorList>
            <person name="Wang F."/>
            <person name="Wang J."/>
            <person name="Li S."/>
            <person name="Zhang Y."/>
            <person name="Fang M."/>
            <person name="Ma L."/>
            <person name="Zhao Y."/>
            <person name="Jiang S."/>
        </authorList>
    </citation>
    <scope>NUCLEOTIDE SEQUENCE [LARGE SCALE GENOMIC DNA]</scope>
    <source>
        <strain evidence="1">S2</strain>
        <tissue evidence="1">Leaf</tissue>
    </source>
</reference>
<evidence type="ECO:0000313" key="1">
    <source>
        <dbReference type="EMBL" id="KAB2610726.1"/>
    </source>
</evidence>
<dbReference type="AlphaFoldDB" id="A0A5N5G5T2"/>
<organism evidence="1 2">
    <name type="scientific">Pyrus ussuriensis x Pyrus communis</name>
    <dbReference type="NCBI Taxonomy" id="2448454"/>
    <lineage>
        <taxon>Eukaryota</taxon>
        <taxon>Viridiplantae</taxon>
        <taxon>Streptophyta</taxon>
        <taxon>Embryophyta</taxon>
        <taxon>Tracheophyta</taxon>
        <taxon>Spermatophyta</taxon>
        <taxon>Magnoliopsida</taxon>
        <taxon>eudicotyledons</taxon>
        <taxon>Gunneridae</taxon>
        <taxon>Pentapetalae</taxon>
        <taxon>rosids</taxon>
        <taxon>fabids</taxon>
        <taxon>Rosales</taxon>
        <taxon>Rosaceae</taxon>
        <taxon>Amygdaloideae</taxon>
        <taxon>Maleae</taxon>
        <taxon>Pyrus</taxon>
    </lineage>
</organism>
<dbReference type="OrthoDB" id="768362at2759"/>
<proteinExistence type="predicted"/>
<name>A0A5N5G5T2_9ROSA</name>
<evidence type="ECO:0000313" key="2">
    <source>
        <dbReference type="Proteomes" id="UP000327157"/>
    </source>
</evidence>
<gene>
    <name evidence="1" type="ORF">D8674_018758</name>
</gene>
<dbReference type="EMBL" id="SMOL01000487">
    <property type="protein sequence ID" value="KAB2610726.1"/>
    <property type="molecule type" value="Genomic_DNA"/>
</dbReference>
<reference evidence="1 2" key="1">
    <citation type="submission" date="2019-09" db="EMBL/GenBank/DDBJ databases">
        <authorList>
            <person name="Ou C."/>
        </authorList>
    </citation>
    <scope>NUCLEOTIDE SEQUENCE [LARGE SCALE GENOMIC DNA]</scope>
    <source>
        <strain evidence="1">S2</strain>
        <tissue evidence="1">Leaf</tissue>
    </source>
</reference>
<sequence length="113" mass="12844">MQELLDLRQNERTGRQLMNEIRKQANDVLQPNSLSLLYYAMSMPYRIQRIEEFVKDRKSARKAAILHMVTMYTVLGGTLVNLGDVEHVKAVKLSQPNGSFIGAGNLLLKKTLI</sequence>
<keyword evidence="2" id="KW-1185">Reference proteome</keyword>
<dbReference type="Proteomes" id="UP000327157">
    <property type="component" value="Chromosome 17"/>
</dbReference>
<accession>A0A5N5G5T2</accession>